<sequence>MPNQNNKKAASPEYKTPNEKFNAEFAEENNSTIAQKAKASRNAVSNQGSQKQN</sequence>
<keyword evidence="3" id="KW-1185">Reference proteome</keyword>
<feature type="region of interest" description="Disordered" evidence="1">
    <location>
        <begin position="27"/>
        <end position="53"/>
    </location>
</feature>
<name>A0ABQ1Y6I5_9BACL</name>
<evidence type="ECO:0000256" key="1">
    <source>
        <dbReference type="SAM" id="MobiDB-lite"/>
    </source>
</evidence>
<evidence type="ECO:0008006" key="4">
    <source>
        <dbReference type="Google" id="ProtNLM"/>
    </source>
</evidence>
<proteinExistence type="predicted"/>
<gene>
    <name evidence="2" type="ORF">GCM10008013_07490</name>
</gene>
<feature type="compositionally biased region" description="Polar residues" evidence="1">
    <location>
        <begin position="42"/>
        <end position="53"/>
    </location>
</feature>
<organism evidence="2 3">
    <name type="scientific">Paenibacillus segetis</name>
    <dbReference type="NCBI Taxonomy" id="1325360"/>
    <lineage>
        <taxon>Bacteria</taxon>
        <taxon>Bacillati</taxon>
        <taxon>Bacillota</taxon>
        <taxon>Bacilli</taxon>
        <taxon>Bacillales</taxon>
        <taxon>Paenibacillaceae</taxon>
        <taxon>Paenibacillus</taxon>
    </lineage>
</organism>
<comment type="caution">
    <text evidence="2">The sequence shown here is derived from an EMBL/GenBank/DDBJ whole genome shotgun (WGS) entry which is preliminary data.</text>
</comment>
<evidence type="ECO:0000313" key="2">
    <source>
        <dbReference type="EMBL" id="GGH14046.1"/>
    </source>
</evidence>
<reference evidence="3" key="1">
    <citation type="journal article" date="2019" name="Int. J. Syst. Evol. Microbiol.">
        <title>The Global Catalogue of Microorganisms (GCM) 10K type strain sequencing project: providing services to taxonomists for standard genome sequencing and annotation.</title>
        <authorList>
            <consortium name="The Broad Institute Genomics Platform"/>
            <consortium name="The Broad Institute Genome Sequencing Center for Infectious Disease"/>
            <person name="Wu L."/>
            <person name="Ma J."/>
        </authorList>
    </citation>
    <scope>NUCLEOTIDE SEQUENCE [LARGE SCALE GENOMIC DNA]</scope>
    <source>
        <strain evidence="3">CGMCC 1.12769</strain>
    </source>
</reference>
<accession>A0ABQ1Y6I5</accession>
<protein>
    <recommendedName>
        <fullName evidence="4">Small, acid-soluble spore protein gamma-type</fullName>
    </recommendedName>
</protein>
<dbReference type="Proteomes" id="UP000659344">
    <property type="component" value="Unassembled WGS sequence"/>
</dbReference>
<dbReference type="EMBL" id="BMFT01000001">
    <property type="protein sequence ID" value="GGH14046.1"/>
    <property type="molecule type" value="Genomic_DNA"/>
</dbReference>
<feature type="region of interest" description="Disordered" evidence="1">
    <location>
        <begin position="1"/>
        <end position="20"/>
    </location>
</feature>
<evidence type="ECO:0000313" key="3">
    <source>
        <dbReference type="Proteomes" id="UP000659344"/>
    </source>
</evidence>
<dbReference type="RefSeq" id="WP_188535962.1">
    <property type="nucleotide sequence ID" value="NZ_BMFT01000001.1"/>
</dbReference>